<evidence type="ECO:0000313" key="2">
    <source>
        <dbReference type="Proteomes" id="UP000001492"/>
    </source>
</evidence>
<reference evidence="2" key="1">
    <citation type="submission" date="2010-12" db="EMBL/GenBank/DDBJ databases">
        <title>Complete sequence of chromosome 1 of Asticcacaulis excentricus CB 48.</title>
        <authorList>
            <consortium name="US DOE Joint Genome Institute"/>
            <person name="Lucas S."/>
            <person name="Copeland A."/>
            <person name="Lapidus A."/>
            <person name="Cheng J.-F."/>
            <person name="Bruce D."/>
            <person name="Goodwin L."/>
            <person name="Pitluck S."/>
            <person name="Teshima H."/>
            <person name="Davenport K."/>
            <person name="Detter J.C."/>
            <person name="Han C."/>
            <person name="Tapia R."/>
            <person name="Land M."/>
            <person name="Hauser L."/>
            <person name="Jeffries C."/>
            <person name="Kyrpides N."/>
            <person name="Ivanova N."/>
            <person name="Ovchinnikova G."/>
            <person name="Brun Y.V."/>
            <person name="Woyke T."/>
        </authorList>
    </citation>
    <scope>NUCLEOTIDE SEQUENCE [LARGE SCALE GENOMIC DNA]</scope>
    <source>
        <strain evidence="2">ATCC 15261 / DSM 4724 / KCTC 12464 / NCIMB 9791 / VKM B-1370 / CB 48</strain>
    </source>
</reference>
<keyword evidence="2" id="KW-1185">Reference proteome</keyword>
<gene>
    <name evidence="1" type="ordered locus">Astex_2275</name>
</gene>
<dbReference type="eggNOG" id="COG0457">
    <property type="taxonomic scope" value="Bacteria"/>
</dbReference>
<dbReference type="HOGENOM" id="CLU_741320_0_0_5"/>
<dbReference type="Proteomes" id="UP000001492">
    <property type="component" value="Chromosome 1"/>
</dbReference>
<dbReference type="Gene3D" id="3.40.50.2000">
    <property type="entry name" value="Glycogen Phosphorylase B"/>
    <property type="match status" value="1"/>
</dbReference>
<sequence length="364" mass="40665">MKKRSVLLLTGQFFSFAGSEVVIFELAMEFLERGYSVDIAAPAIGSPLGYLATLKGINIINLDGMIDVQSYDLVWAQHGLLASIKWGELSHAQSRPFIVSSHLSPYAALEGPLHPLEEKLADLIVFNSEETRARFAHEFQTTRQRVFSNACPHTFFRVRSHGNKLQKLTVISNHMPGELDHALRHLSINLGCDVRIIGYGHEQKLVSVDDLLQTDAVITIGKSVQYALASRTPPYVYDIHGGPGWLTAENFEASAKNNFSGRPECRKLNSAEICEELIEGYSGAVDFMNSIDGKVIDRFRLNLFVDEILGMSAEIDNIVLTDHELRICSSIYSLLKIVNEQRVSKFDGYCTQVVHKPASDKYFN</sequence>
<dbReference type="AlphaFoldDB" id="E8RMP9"/>
<evidence type="ECO:0008006" key="3">
    <source>
        <dbReference type="Google" id="ProtNLM"/>
    </source>
</evidence>
<dbReference type="SUPFAM" id="SSF53756">
    <property type="entry name" value="UDP-Glycosyltransferase/glycogen phosphorylase"/>
    <property type="match status" value="1"/>
</dbReference>
<protein>
    <recommendedName>
        <fullName evidence="3">Glycosyltransferase</fullName>
    </recommendedName>
</protein>
<proteinExistence type="predicted"/>
<dbReference type="KEGG" id="aex:Astex_2275"/>
<dbReference type="STRING" id="573065.Astex_2275"/>
<evidence type="ECO:0000313" key="1">
    <source>
        <dbReference type="EMBL" id="ADU13930.1"/>
    </source>
</evidence>
<accession>E8RMP9</accession>
<dbReference type="EMBL" id="CP002395">
    <property type="protein sequence ID" value="ADU13930.1"/>
    <property type="molecule type" value="Genomic_DNA"/>
</dbReference>
<organism evidence="1 2">
    <name type="scientific">Asticcacaulis excentricus (strain ATCC 15261 / DSM 4724 / KCTC 12464 / NCIMB 9791 / VKM B-1370 / CB 48)</name>
    <dbReference type="NCBI Taxonomy" id="573065"/>
    <lineage>
        <taxon>Bacteria</taxon>
        <taxon>Pseudomonadati</taxon>
        <taxon>Pseudomonadota</taxon>
        <taxon>Alphaproteobacteria</taxon>
        <taxon>Caulobacterales</taxon>
        <taxon>Caulobacteraceae</taxon>
        <taxon>Asticcacaulis</taxon>
    </lineage>
</organism>
<name>E8RMP9_ASTEC</name>